<feature type="region of interest" description="Disordered" evidence="1">
    <location>
        <begin position="171"/>
        <end position="195"/>
    </location>
</feature>
<organism evidence="2 3">
    <name type="scientific">Schistosoma margrebowiei</name>
    <dbReference type="NCBI Taxonomy" id="48269"/>
    <lineage>
        <taxon>Eukaryota</taxon>
        <taxon>Metazoa</taxon>
        <taxon>Spiralia</taxon>
        <taxon>Lophotrochozoa</taxon>
        <taxon>Platyhelminthes</taxon>
        <taxon>Trematoda</taxon>
        <taxon>Digenea</taxon>
        <taxon>Strigeidida</taxon>
        <taxon>Schistosomatoidea</taxon>
        <taxon>Schistosomatidae</taxon>
        <taxon>Schistosoma</taxon>
    </lineage>
</organism>
<evidence type="ECO:0000313" key="3">
    <source>
        <dbReference type="Proteomes" id="UP000277204"/>
    </source>
</evidence>
<reference evidence="2 3" key="1">
    <citation type="submission" date="2018-11" db="EMBL/GenBank/DDBJ databases">
        <authorList>
            <consortium name="Pathogen Informatics"/>
        </authorList>
    </citation>
    <scope>NUCLEOTIDE SEQUENCE [LARGE SCALE GENOMIC DNA]</scope>
    <source>
        <strain evidence="2 3">Zambia</strain>
    </source>
</reference>
<keyword evidence="3" id="KW-1185">Reference proteome</keyword>
<feature type="compositionally biased region" description="Low complexity" evidence="1">
    <location>
        <begin position="13"/>
        <end position="23"/>
    </location>
</feature>
<evidence type="ECO:0000256" key="1">
    <source>
        <dbReference type="SAM" id="MobiDB-lite"/>
    </source>
</evidence>
<accession>A0A183NB95</accession>
<dbReference type="CDD" id="cd01650">
    <property type="entry name" value="RT_nLTR_like"/>
    <property type="match status" value="2"/>
</dbReference>
<evidence type="ECO:0000313" key="2">
    <source>
        <dbReference type="EMBL" id="VDP55649.1"/>
    </source>
</evidence>
<feature type="region of interest" description="Disordered" evidence="1">
    <location>
        <begin position="1"/>
        <end position="23"/>
    </location>
</feature>
<dbReference type="PROSITE" id="PS50878">
    <property type="entry name" value="RT_POL"/>
    <property type="match status" value="2"/>
</dbReference>
<dbReference type="SUPFAM" id="SSF56672">
    <property type="entry name" value="DNA/RNA polymerases"/>
    <property type="match status" value="2"/>
</dbReference>
<proteinExistence type="predicted"/>
<feature type="compositionally biased region" description="Low complexity" evidence="1">
    <location>
        <begin position="174"/>
        <end position="188"/>
    </location>
</feature>
<dbReference type="EMBL" id="UZAI01021487">
    <property type="protein sequence ID" value="VDP55649.1"/>
    <property type="molecule type" value="Genomic_DNA"/>
</dbReference>
<protein>
    <submittedName>
        <fullName evidence="2">Uncharacterized protein</fullName>
    </submittedName>
</protein>
<dbReference type="SMART" id="SM00355">
    <property type="entry name" value="ZnF_C2H2"/>
    <property type="match status" value="3"/>
</dbReference>
<dbReference type="InterPro" id="IPR013087">
    <property type="entry name" value="Znf_C2H2_type"/>
</dbReference>
<dbReference type="Proteomes" id="UP000277204">
    <property type="component" value="Unassembled WGS sequence"/>
</dbReference>
<name>A0A183NB95_9TREM</name>
<dbReference type="InterPro" id="IPR043502">
    <property type="entry name" value="DNA/RNA_pol_sf"/>
</dbReference>
<dbReference type="Gene3D" id="3.30.70.270">
    <property type="match status" value="1"/>
</dbReference>
<sequence>MPVSTRAETDTTSLLPDPFSSNPSSNHSYSDSASTCLICFGVFSTHDTLLTHVAAAHHTVCPPFSTQRDVQQLLCILCAAVFPSNRGLSQHIRHRHICEYNEMLQRRIKSQPVSRIWSQYDDASLLTIAEREAKHFHTKNDLCQHISTLMTRRTAEAIKRRLLHLHWTKPSTATPDVTLNTPNTDPTTPQVPPTPILNTEAEESRPPVNDPLIDLNQTRLILDTTTSSEVSPSPLPQLRVVLTPLSSPTQLQNPIHENTAPDLIRNPVRILQNYNCDLDASFEMSPPRLLHLDMDSYQCSSVEQEKLLTAAVELFQNECTRIRSSSLLAFIQRDIMNMSAEDVYAFVNSHADTVFPRTWVPSKPRYNYRSQLNISRKKMRKIAYARIQTLFHHRPKDAANTVLDGRWMKQPVASPSDIHNFDSFWTSVMTKPSTVDNRETVQIVDTTPSLIEPILPSDVAWALKEMHGTAAGIDRLTSYDLSRFGKNSLAGYLNTLLALACLPTNLSTSRVTFIPKSLNPSHPEDYRPVSVAPTITRCLHKILARRWVPLFPQERLQFAFLHRDGCFEAVNLLHSVIRHVHTHHTGGSFALLDISRAFDTVSHNSIIRAAKRYGAPELLCKYLSKYYSDATSCLNNTECHPTCGVKQGDPLSPLLFIMVLDEVLEGLDHMTHLQIDGEVLNYIAYADDLVVFAPNATLLQQKLNRISSLLNDAGWSVNPEKSRTLDLISGGHNKLTALAQTEFTIAGTRTPPLTVSDSFKYLGIQFNFKGRCPVDHIESLNNYLLEITRAPLKPQQRMKILRDNLLPRLLYPLTLGVVHKNTLKSMDRTIHAAIRKWLRLPSDTPLAYLHSPIAAGGLGIPHLTSLIPLHRRKRLEALLSAPNRLLHKLPTSQALASYSHLGQMPVRIGQVSVTSKEEISHCWARQLYLSNDGKGLVLAQHSKESHTWLRCPQTIFPSVYINAVKLRGGLLPTKTRRSRGGKGGQPGISMNLPISLVSRGNGRCGIINANCPGLSRVLRSDERCGAEESCFGIPGTETVGASPSHGFPSAGSPVPKCFECPWCPYRATSAIGIGQHKRLKHVLEYNESKRVKTVGKRNCRWSKEEDEILNMKANETFIKNSNGAMKSVLYDKVSESFPGRSREAIKRCLLGLKWTPPTVGEQERLVDVQSHTIDETLTGNQWRLKLLNAVTTNCDKQHELYKLASALEKAAITTDQGRCRLNNYARRSFPFTIKAPQERTLPRESAELSMSQIKHINRRLLQVTISSNMKRGAHSVLSGEWKSAYKGKSPLPNDFETYWKAMFSSESVTDDRPVTSRLPSNWSLMEPITSTEVRTALKSMGKSAPGPDGISPRVMNKRNTERTVALLNLMLALEIIPDHLNLARVVFIPKSDSPLSPGDYRPISITSVVVRCLHSILAKRWITAIPCLHSQLAFLKRDGCFEGVISVHTILREARLATHNLAMCSIDISKAFDSVSHDTIKQMAEAYGAPKPLVSYISNCYKSSKAIVHDNLVKVGRGVRQGDPLSPLLFIMCMDEVTQLTIREHGAKLGSQRADSVLFADDMMIFSQTTVGMQHKLDRLSVGLQQAGLSINVQKSRSLTVAANGKLKSVCVVPHTYKIGGVSLDPINVTDKFKYLGVWFNHSGVTRQPINTMTESLLSEITDAPLTPVQRLTILKQYGIPKLQYVCQAGAIGKSELQKADVSIRKRVRQWLGLPHDTTNCFLHAR</sequence>
<dbReference type="InterPro" id="IPR043128">
    <property type="entry name" value="Rev_trsase/Diguanyl_cyclase"/>
</dbReference>
<dbReference type="STRING" id="48269.A0A183NB95"/>
<dbReference type="PANTHER" id="PTHR19446">
    <property type="entry name" value="REVERSE TRANSCRIPTASES"/>
    <property type="match status" value="1"/>
</dbReference>
<dbReference type="Pfam" id="PF00078">
    <property type="entry name" value="RVT_1"/>
    <property type="match status" value="2"/>
</dbReference>
<dbReference type="PROSITE" id="PS00028">
    <property type="entry name" value="ZINC_FINGER_C2H2_1"/>
    <property type="match status" value="2"/>
</dbReference>
<dbReference type="InterPro" id="IPR000477">
    <property type="entry name" value="RT_dom"/>
</dbReference>
<gene>
    <name evidence="2" type="ORF">SMRZ_LOCUS25570</name>
</gene>
<feature type="non-terminal residue" evidence="2">
    <location>
        <position position="1726"/>
    </location>
</feature>